<evidence type="ECO:0000313" key="2">
    <source>
        <dbReference type="Proteomes" id="UP001386955"/>
    </source>
</evidence>
<accession>A0AAN9SIV0</accession>
<dbReference type="AlphaFoldDB" id="A0AAN9SIV0"/>
<organism evidence="1 2">
    <name type="scientific">Psophocarpus tetragonolobus</name>
    <name type="common">Winged bean</name>
    <name type="synonym">Dolichos tetragonolobus</name>
    <dbReference type="NCBI Taxonomy" id="3891"/>
    <lineage>
        <taxon>Eukaryota</taxon>
        <taxon>Viridiplantae</taxon>
        <taxon>Streptophyta</taxon>
        <taxon>Embryophyta</taxon>
        <taxon>Tracheophyta</taxon>
        <taxon>Spermatophyta</taxon>
        <taxon>Magnoliopsida</taxon>
        <taxon>eudicotyledons</taxon>
        <taxon>Gunneridae</taxon>
        <taxon>Pentapetalae</taxon>
        <taxon>rosids</taxon>
        <taxon>fabids</taxon>
        <taxon>Fabales</taxon>
        <taxon>Fabaceae</taxon>
        <taxon>Papilionoideae</taxon>
        <taxon>50 kb inversion clade</taxon>
        <taxon>NPAAA clade</taxon>
        <taxon>indigoferoid/millettioid clade</taxon>
        <taxon>Phaseoleae</taxon>
        <taxon>Psophocarpus</taxon>
    </lineage>
</organism>
<reference evidence="1 2" key="1">
    <citation type="submission" date="2024-01" db="EMBL/GenBank/DDBJ databases">
        <title>The genomes of 5 underutilized Papilionoideae crops provide insights into root nodulation and disease resistanc.</title>
        <authorList>
            <person name="Jiang F."/>
        </authorList>
    </citation>
    <scope>NUCLEOTIDE SEQUENCE [LARGE SCALE GENOMIC DNA]</scope>
    <source>
        <strain evidence="1">DUOXIRENSHENG_FW03</strain>
        <tissue evidence="1">Leaves</tissue>
    </source>
</reference>
<gene>
    <name evidence="1" type="ORF">VNO78_18100</name>
</gene>
<proteinExistence type="predicted"/>
<dbReference type="EMBL" id="JAYMYS010000004">
    <property type="protein sequence ID" value="KAK7396937.1"/>
    <property type="molecule type" value="Genomic_DNA"/>
</dbReference>
<sequence>MSATRTRVSFVGFDHSVSHTPDSIDLCFAKNLNKVKLFSVSYMYLAALAREFRNLDAFQETSYLVQSPNPSLMVSNLAFPPCFGFP</sequence>
<comment type="caution">
    <text evidence="1">The sequence shown here is derived from an EMBL/GenBank/DDBJ whole genome shotgun (WGS) entry which is preliminary data.</text>
</comment>
<evidence type="ECO:0000313" key="1">
    <source>
        <dbReference type="EMBL" id="KAK7396937.1"/>
    </source>
</evidence>
<name>A0AAN9SIV0_PSOTE</name>
<keyword evidence="2" id="KW-1185">Reference proteome</keyword>
<protein>
    <submittedName>
        <fullName evidence="1">Uncharacterized protein</fullName>
    </submittedName>
</protein>
<dbReference type="Proteomes" id="UP001386955">
    <property type="component" value="Unassembled WGS sequence"/>
</dbReference>